<proteinExistence type="predicted"/>
<name>A0ABR4B0P2_9LECA</name>
<evidence type="ECO:0000313" key="3">
    <source>
        <dbReference type="Proteomes" id="UP001590951"/>
    </source>
</evidence>
<feature type="region of interest" description="Disordered" evidence="1">
    <location>
        <begin position="18"/>
        <end position="62"/>
    </location>
</feature>
<reference evidence="2 3" key="1">
    <citation type="submission" date="2024-09" db="EMBL/GenBank/DDBJ databases">
        <title>Rethinking Asexuality: The Enigmatic Case of Functional Sexual Genes in Lepraria (Stereocaulaceae).</title>
        <authorList>
            <person name="Doellman M."/>
            <person name="Sun Y."/>
            <person name="Barcenas-Pena A."/>
            <person name="Lumbsch H.T."/>
            <person name="Grewe F."/>
        </authorList>
    </citation>
    <scope>NUCLEOTIDE SEQUENCE [LARGE SCALE GENOMIC DNA]</scope>
    <source>
        <strain evidence="2 3">Grewe 0041</strain>
    </source>
</reference>
<comment type="caution">
    <text evidence="2">The sequence shown here is derived from an EMBL/GenBank/DDBJ whole genome shotgun (WGS) entry which is preliminary data.</text>
</comment>
<dbReference type="EMBL" id="JBHFEH010000066">
    <property type="protein sequence ID" value="KAL2049313.1"/>
    <property type="molecule type" value="Genomic_DNA"/>
</dbReference>
<protein>
    <submittedName>
        <fullName evidence="2">Uncharacterized protein</fullName>
    </submittedName>
</protein>
<evidence type="ECO:0000256" key="1">
    <source>
        <dbReference type="SAM" id="MobiDB-lite"/>
    </source>
</evidence>
<keyword evidence="3" id="KW-1185">Reference proteome</keyword>
<evidence type="ECO:0000313" key="2">
    <source>
        <dbReference type="EMBL" id="KAL2049313.1"/>
    </source>
</evidence>
<dbReference type="Proteomes" id="UP001590951">
    <property type="component" value="Unassembled WGS sequence"/>
</dbReference>
<sequence length="228" mass="23124">MKSPVDISLSELDIQQVSYFSHTQTPQRGGDPQVSNIKEPGSEIVDDPATGEGSDDPQPASPNTAVAALAISYSGTKLPLDSSSQYNLPRIGKISPGGPPMTTNKVVHSTAPSAAAHISSRVNILTAPAADPPPDPPQASVLTVGNSAYTADSSSNFMIGGQALAPGGSAITTSNTPISLIAGAADAVFGSSTITIIRPASPATASPAKATVLAIGILCTQQMRRRIL</sequence>
<feature type="compositionally biased region" description="Polar residues" evidence="1">
    <location>
        <begin position="18"/>
        <end position="27"/>
    </location>
</feature>
<accession>A0ABR4B0P2</accession>
<organism evidence="2 3">
    <name type="scientific">Lepraria finkii</name>
    <dbReference type="NCBI Taxonomy" id="1340010"/>
    <lineage>
        <taxon>Eukaryota</taxon>
        <taxon>Fungi</taxon>
        <taxon>Dikarya</taxon>
        <taxon>Ascomycota</taxon>
        <taxon>Pezizomycotina</taxon>
        <taxon>Lecanoromycetes</taxon>
        <taxon>OSLEUM clade</taxon>
        <taxon>Lecanoromycetidae</taxon>
        <taxon>Lecanorales</taxon>
        <taxon>Lecanorineae</taxon>
        <taxon>Stereocaulaceae</taxon>
        <taxon>Lepraria</taxon>
    </lineage>
</organism>
<gene>
    <name evidence="2" type="ORF">ABVK25_010410</name>
</gene>